<dbReference type="GO" id="GO:0031956">
    <property type="term" value="F:medium-chain fatty acid-CoA ligase activity"/>
    <property type="evidence" value="ECO:0007669"/>
    <property type="project" value="TreeGrafter"/>
</dbReference>
<feature type="domain" description="AMP-dependent synthetase/ligase" evidence="3">
    <location>
        <begin position="113"/>
        <end position="226"/>
    </location>
</feature>
<accession>A0A9D4XKP0</accession>
<dbReference type="Pfam" id="PF00501">
    <property type="entry name" value="AMP-binding"/>
    <property type="match status" value="1"/>
</dbReference>
<evidence type="ECO:0000259" key="4">
    <source>
        <dbReference type="Pfam" id="PF14432"/>
    </source>
</evidence>
<dbReference type="GO" id="GO:0008270">
    <property type="term" value="F:zinc ion binding"/>
    <property type="evidence" value="ECO:0007669"/>
    <property type="project" value="InterPro"/>
</dbReference>
<evidence type="ECO:0000313" key="6">
    <source>
        <dbReference type="Proteomes" id="UP001058974"/>
    </source>
</evidence>
<comment type="similarity">
    <text evidence="1">Belongs to the ATP-dependent AMP-binding enzyme family.</text>
</comment>
<dbReference type="Gene3D" id="3.40.50.12780">
    <property type="entry name" value="N-terminal domain of ligase-like"/>
    <property type="match status" value="1"/>
</dbReference>
<sequence>MADCKMSESIYTKEDKEGHLAVHSGKLAIVSALLNTQESQIRITKNLRVCGDCHIAAKLISKIVECEIVVRDTNRFHHFKDGVFSCGDYGPDRSQQTSTSVTVTIAAPASPYRSILAQVEALTKTWEYTSVDRFLHYLPLHHVHGIFNSLFAPLYVGSTVEFLPKFSVSGIWKRRRESYPTEGYEADEAITVFTGVPIMYTRLIRGYHAMDPELRATPASSARNLRLMM</sequence>
<dbReference type="EMBL" id="JAMSHJ010000004">
    <property type="protein sequence ID" value="KAI5420670.1"/>
    <property type="molecule type" value="Genomic_DNA"/>
</dbReference>
<comment type="caution">
    <text evidence="5">The sequence shown here is derived from an EMBL/GenBank/DDBJ whole genome shotgun (WGS) entry which is preliminary data.</text>
</comment>
<dbReference type="GO" id="GO:0006631">
    <property type="term" value="P:fatty acid metabolic process"/>
    <property type="evidence" value="ECO:0007669"/>
    <property type="project" value="TreeGrafter"/>
</dbReference>
<dbReference type="Proteomes" id="UP001058974">
    <property type="component" value="Chromosome 4"/>
</dbReference>
<name>A0A9D4XKP0_PEA</name>
<keyword evidence="6" id="KW-1185">Reference proteome</keyword>
<dbReference type="PANTHER" id="PTHR43201">
    <property type="entry name" value="ACYL-COA SYNTHETASE"/>
    <property type="match status" value="1"/>
</dbReference>
<dbReference type="InterPro" id="IPR000873">
    <property type="entry name" value="AMP-dep_synth/lig_dom"/>
</dbReference>
<comment type="similarity">
    <text evidence="2">Belongs to the PPR family. PCMP-H subfamily.</text>
</comment>
<evidence type="ECO:0000313" key="5">
    <source>
        <dbReference type="EMBL" id="KAI5420670.1"/>
    </source>
</evidence>
<dbReference type="Gramene" id="Psat04G0449100-T1">
    <property type="protein sequence ID" value="KAI5420670.1"/>
    <property type="gene ID" value="KIW84_044491"/>
</dbReference>
<reference evidence="5 6" key="1">
    <citation type="journal article" date="2022" name="Nat. Genet.">
        <title>Improved pea reference genome and pan-genome highlight genomic features and evolutionary characteristics.</title>
        <authorList>
            <person name="Yang T."/>
            <person name="Liu R."/>
            <person name="Luo Y."/>
            <person name="Hu S."/>
            <person name="Wang D."/>
            <person name="Wang C."/>
            <person name="Pandey M.K."/>
            <person name="Ge S."/>
            <person name="Xu Q."/>
            <person name="Li N."/>
            <person name="Li G."/>
            <person name="Huang Y."/>
            <person name="Saxena R.K."/>
            <person name="Ji Y."/>
            <person name="Li M."/>
            <person name="Yan X."/>
            <person name="He Y."/>
            <person name="Liu Y."/>
            <person name="Wang X."/>
            <person name="Xiang C."/>
            <person name="Varshney R.K."/>
            <person name="Ding H."/>
            <person name="Gao S."/>
            <person name="Zong X."/>
        </authorList>
    </citation>
    <scope>NUCLEOTIDE SEQUENCE [LARGE SCALE GENOMIC DNA]</scope>
    <source>
        <strain evidence="5 6">cv. Zhongwan 6</strain>
    </source>
</reference>
<gene>
    <name evidence="5" type="ORF">KIW84_044491</name>
</gene>
<dbReference type="Pfam" id="PF14432">
    <property type="entry name" value="DYW_deaminase"/>
    <property type="match status" value="1"/>
</dbReference>
<evidence type="ECO:0000259" key="3">
    <source>
        <dbReference type="Pfam" id="PF00501"/>
    </source>
</evidence>
<dbReference type="InterPro" id="IPR032867">
    <property type="entry name" value="DYW_dom"/>
</dbReference>
<evidence type="ECO:0000256" key="2">
    <source>
        <dbReference type="ARBA" id="ARBA00006643"/>
    </source>
</evidence>
<dbReference type="PANTHER" id="PTHR43201:SF8">
    <property type="entry name" value="ACYL-COA SYNTHETASE FAMILY MEMBER 3"/>
    <property type="match status" value="1"/>
</dbReference>
<proteinExistence type="inferred from homology"/>
<dbReference type="AlphaFoldDB" id="A0A9D4XKP0"/>
<feature type="domain" description="DYW" evidence="4">
    <location>
        <begin position="11"/>
        <end position="89"/>
    </location>
</feature>
<organism evidence="5 6">
    <name type="scientific">Pisum sativum</name>
    <name type="common">Garden pea</name>
    <name type="synonym">Lathyrus oleraceus</name>
    <dbReference type="NCBI Taxonomy" id="3888"/>
    <lineage>
        <taxon>Eukaryota</taxon>
        <taxon>Viridiplantae</taxon>
        <taxon>Streptophyta</taxon>
        <taxon>Embryophyta</taxon>
        <taxon>Tracheophyta</taxon>
        <taxon>Spermatophyta</taxon>
        <taxon>Magnoliopsida</taxon>
        <taxon>eudicotyledons</taxon>
        <taxon>Gunneridae</taxon>
        <taxon>Pentapetalae</taxon>
        <taxon>rosids</taxon>
        <taxon>fabids</taxon>
        <taxon>Fabales</taxon>
        <taxon>Fabaceae</taxon>
        <taxon>Papilionoideae</taxon>
        <taxon>50 kb inversion clade</taxon>
        <taxon>NPAAA clade</taxon>
        <taxon>Hologalegina</taxon>
        <taxon>IRL clade</taxon>
        <taxon>Fabeae</taxon>
        <taxon>Lathyrus</taxon>
    </lineage>
</organism>
<evidence type="ECO:0000256" key="1">
    <source>
        <dbReference type="ARBA" id="ARBA00006432"/>
    </source>
</evidence>
<dbReference type="InterPro" id="IPR042099">
    <property type="entry name" value="ANL_N_sf"/>
</dbReference>
<protein>
    <submittedName>
        <fullName evidence="5">Uncharacterized protein</fullName>
    </submittedName>
</protein>
<dbReference type="SUPFAM" id="SSF56801">
    <property type="entry name" value="Acetyl-CoA synthetase-like"/>
    <property type="match status" value="1"/>
</dbReference>